<evidence type="ECO:0000256" key="1">
    <source>
        <dbReference type="ARBA" id="ARBA00012493"/>
    </source>
</evidence>
<dbReference type="Gene3D" id="3.30.420.10">
    <property type="entry name" value="Ribonuclease H-like superfamily/Ribonuclease H"/>
    <property type="match status" value="1"/>
</dbReference>
<dbReference type="Pfam" id="PF00665">
    <property type="entry name" value="rve"/>
    <property type="match status" value="1"/>
</dbReference>
<name>A0A6G0VL43_APHCR</name>
<dbReference type="Proteomes" id="UP000478052">
    <property type="component" value="Unassembled WGS sequence"/>
</dbReference>
<dbReference type="AlphaFoldDB" id="A0A6G0VL43"/>
<evidence type="ECO:0000259" key="2">
    <source>
        <dbReference type="PROSITE" id="PS50994"/>
    </source>
</evidence>
<dbReference type="InterPro" id="IPR012337">
    <property type="entry name" value="RNaseH-like_sf"/>
</dbReference>
<dbReference type="PROSITE" id="PS50994">
    <property type="entry name" value="INTEGRASE"/>
    <property type="match status" value="1"/>
</dbReference>
<dbReference type="PANTHER" id="PTHR37984:SF5">
    <property type="entry name" value="PROTEIN NYNRIN-LIKE"/>
    <property type="match status" value="1"/>
</dbReference>
<evidence type="ECO:0000313" key="3">
    <source>
        <dbReference type="EMBL" id="KAF0692771.1"/>
    </source>
</evidence>
<dbReference type="EMBL" id="VUJU01015663">
    <property type="protein sequence ID" value="KAF0692771.1"/>
    <property type="molecule type" value="Genomic_DNA"/>
</dbReference>
<dbReference type="OrthoDB" id="6620541at2759"/>
<proteinExistence type="predicted"/>
<feature type="non-terminal residue" evidence="3">
    <location>
        <position position="1"/>
    </location>
</feature>
<comment type="caution">
    <text evidence="3">The sequence shown here is derived from an EMBL/GenBank/DDBJ whole genome shotgun (WGS) entry which is preliminary data.</text>
</comment>
<feature type="domain" description="Integrase catalytic" evidence="2">
    <location>
        <begin position="110"/>
        <end position="268"/>
    </location>
</feature>
<gene>
    <name evidence="3" type="ORF">FWK35_00038643</name>
</gene>
<reference evidence="3 4" key="1">
    <citation type="submission" date="2019-08" db="EMBL/GenBank/DDBJ databases">
        <title>Whole genome of Aphis craccivora.</title>
        <authorList>
            <person name="Voronova N.V."/>
            <person name="Shulinski R.S."/>
            <person name="Bandarenka Y.V."/>
            <person name="Zhorov D.G."/>
            <person name="Warner D."/>
        </authorList>
    </citation>
    <scope>NUCLEOTIDE SEQUENCE [LARGE SCALE GENOMIC DNA]</scope>
    <source>
        <strain evidence="3">180601</strain>
        <tissue evidence="3">Whole Body</tissue>
    </source>
</reference>
<dbReference type="InterPro" id="IPR041588">
    <property type="entry name" value="Integrase_H2C2"/>
</dbReference>
<dbReference type="InterPro" id="IPR036397">
    <property type="entry name" value="RNaseH_sf"/>
</dbReference>
<keyword evidence="4" id="KW-1185">Reference proteome</keyword>
<dbReference type="InterPro" id="IPR001584">
    <property type="entry name" value="Integrase_cat-core"/>
</dbReference>
<dbReference type="EC" id="2.7.7.49" evidence="1"/>
<dbReference type="GO" id="GO:0003964">
    <property type="term" value="F:RNA-directed DNA polymerase activity"/>
    <property type="evidence" value="ECO:0007669"/>
    <property type="project" value="UniProtKB-EC"/>
</dbReference>
<dbReference type="GO" id="GO:0015074">
    <property type="term" value="P:DNA integration"/>
    <property type="evidence" value="ECO:0007669"/>
    <property type="project" value="InterPro"/>
</dbReference>
<accession>A0A6G0VL43</accession>
<protein>
    <recommendedName>
        <fullName evidence="1">RNA-directed DNA polymerase</fullName>
        <ecNumber evidence="1">2.7.7.49</ecNumber>
    </recommendedName>
</protein>
<dbReference type="PANTHER" id="PTHR37984">
    <property type="entry name" value="PROTEIN CBG26694"/>
    <property type="match status" value="1"/>
</dbReference>
<organism evidence="3 4">
    <name type="scientific">Aphis craccivora</name>
    <name type="common">Cowpea aphid</name>
    <dbReference type="NCBI Taxonomy" id="307492"/>
    <lineage>
        <taxon>Eukaryota</taxon>
        <taxon>Metazoa</taxon>
        <taxon>Ecdysozoa</taxon>
        <taxon>Arthropoda</taxon>
        <taxon>Hexapoda</taxon>
        <taxon>Insecta</taxon>
        <taxon>Pterygota</taxon>
        <taxon>Neoptera</taxon>
        <taxon>Paraneoptera</taxon>
        <taxon>Hemiptera</taxon>
        <taxon>Sternorrhyncha</taxon>
        <taxon>Aphidomorpha</taxon>
        <taxon>Aphidoidea</taxon>
        <taxon>Aphididae</taxon>
        <taxon>Aphidini</taxon>
        <taxon>Aphis</taxon>
        <taxon>Aphis</taxon>
    </lineage>
</organism>
<dbReference type="SUPFAM" id="SSF53098">
    <property type="entry name" value="Ribonuclease H-like"/>
    <property type="match status" value="1"/>
</dbReference>
<dbReference type="InterPro" id="IPR050951">
    <property type="entry name" value="Retrovirus_Pol_polyprotein"/>
</dbReference>
<dbReference type="Gene3D" id="1.10.340.70">
    <property type="match status" value="1"/>
</dbReference>
<dbReference type="GO" id="GO:0003676">
    <property type="term" value="F:nucleic acid binding"/>
    <property type="evidence" value="ECO:0007669"/>
    <property type="project" value="InterPro"/>
</dbReference>
<sequence>REDIRINQIINRTYSKPDKYFTLVNNLLYAVGRDNRHRIMIPDIMKHQLTKETHIYLGHVGTFKVYNALKHNHQFKNMYAVVKKVTRSCDLCQKSKINTQITRGPTITSIPSEPRNLISLDLMGPLPRGQLNMKYILALIDIFSKHVKLYALRRATTNIILKKVLGDYLPKFGPIQRILTDNGTQFNNSRWKEQLEQNGIKAIFTTTYHPESNPVERTNREIGRMLRAYCHHQHTNWVKWLETIEYWLNHTTHHSTGLTPHQILTGKMIKLPIDKLIKLPDKEEHEDKEYLIQLARKNLLCNADKRNRIKDKGKKFPIYSANQQILVKEHRPSSAMDGEIHKFFLLYRGPFTIKEVLPNNTVIIKEENHRKNVYNMKNIKLYVPPDPGEQEEQEKQQN</sequence>
<evidence type="ECO:0000313" key="4">
    <source>
        <dbReference type="Proteomes" id="UP000478052"/>
    </source>
</evidence>
<dbReference type="Pfam" id="PF17921">
    <property type="entry name" value="Integrase_H2C2"/>
    <property type="match status" value="1"/>
</dbReference>